<dbReference type="PROSITE" id="PS51352">
    <property type="entry name" value="THIOREDOXIN_2"/>
    <property type="match status" value="1"/>
</dbReference>
<keyword evidence="2" id="KW-0049">Antioxidant</keyword>
<dbReference type="Proteomes" id="UP001204445">
    <property type="component" value="Unassembled WGS sequence"/>
</dbReference>
<keyword evidence="5" id="KW-0676">Redox-active center</keyword>
<comment type="caution">
    <text evidence="7">The sequence shown here is derived from an EMBL/GenBank/DDBJ whole genome shotgun (WGS) entry which is preliminary data.</text>
</comment>
<proteinExistence type="predicted"/>
<dbReference type="InterPro" id="IPR013740">
    <property type="entry name" value="Redoxin"/>
</dbReference>
<keyword evidence="3" id="KW-0560">Oxidoreductase</keyword>
<evidence type="ECO:0000256" key="3">
    <source>
        <dbReference type="ARBA" id="ARBA00023002"/>
    </source>
</evidence>
<keyword evidence="4" id="KW-1015">Disulfide bond</keyword>
<evidence type="ECO:0000256" key="2">
    <source>
        <dbReference type="ARBA" id="ARBA00022862"/>
    </source>
</evidence>
<protein>
    <submittedName>
        <fullName evidence="7">Peroxiredoxin</fullName>
    </submittedName>
</protein>
<organism evidence="7 8">
    <name type="scientific">Methylohalomonas lacus</name>
    <dbReference type="NCBI Taxonomy" id="398773"/>
    <lineage>
        <taxon>Bacteria</taxon>
        <taxon>Pseudomonadati</taxon>
        <taxon>Pseudomonadota</taxon>
        <taxon>Gammaproteobacteria</taxon>
        <taxon>Methylohalomonadales</taxon>
        <taxon>Methylohalomonadaceae</taxon>
        <taxon>Methylohalomonas</taxon>
    </lineage>
</organism>
<evidence type="ECO:0000313" key="7">
    <source>
        <dbReference type="EMBL" id="MCS3903145.1"/>
    </source>
</evidence>
<evidence type="ECO:0000313" key="8">
    <source>
        <dbReference type="Proteomes" id="UP001204445"/>
    </source>
</evidence>
<sequence>MSLSELPPDLPAPVDDGAADHLIGCQLPAVVLTATGGEQVALAELEGLWVLYVYPMTGRPDEPLPDGWDRIPGARGCTPQACAFRDHHAELQALNAGVYGISTQSVADQYEAKMRLHLPFELLSDTGLLLGRSLQLPTFVITGRVLYRRLTLIADKGRVVKTFYPVFPPDENADQVIHWLRCHTVNAATVRDGRT</sequence>
<reference evidence="7" key="1">
    <citation type="submission" date="2022-08" db="EMBL/GenBank/DDBJ databases">
        <title>Genomic Encyclopedia of Type Strains, Phase III (KMG-III): the genomes of soil and plant-associated and newly described type strains.</title>
        <authorList>
            <person name="Whitman W."/>
        </authorList>
    </citation>
    <scope>NUCLEOTIDE SEQUENCE</scope>
    <source>
        <strain evidence="7">HMT 1</strain>
    </source>
</reference>
<dbReference type="GO" id="GO:0034599">
    <property type="term" value="P:cellular response to oxidative stress"/>
    <property type="evidence" value="ECO:0007669"/>
    <property type="project" value="TreeGrafter"/>
</dbReference>
<dbReference type="SUPFAM" id="SSF52833">
    <property type="entry name" value="Thioredoxin-like"/>
    <property type="match status" value="1"/>
</dbReference>
<dbReference type="Pfam" id="PF08534">
    <property type="entry name" value="Redoxin"/>
    <property type="match status" value="1"/>
</dbReference>
<gene>
    <name evidence="7" type="ORF">J2T55_001162</name>
</gene>
<evidence type="ECO:0000256" key="1">
    <source>
        <dbReference type="ARBA" id="ARBA00022559"/>
    </source>
</evidence>
<accession>A0AAE3L166</accession>
<evidence type="ECO:0000259" key="6">
    <source>
        <dbReference type="PROSITE" id="PS51352"/>
    </source>
</evidence>
<dbReference type="GO" id="GO:0005737">
    <property type="term" value="C:cytoplasm"/>
    <property type="evidence" value="ECO:0007669"/>
    <property type="project" value="TreeGrafter"/>
</dbReference>
<dbReference type="EMBL" id="JANUCT010000006">
    <property type="protein sequence ID" value="MCS3903145.1"/>
    <property type="molecule type" value="Genomic_DNA"/>
</dbReference>
<dbReference type="PANTHER" id="PTHR42801">
    <property type="entry name" value="THIOREDOXIN-DEPENDENT PEROXIDE REDUCTASE"/>
    <property type="match status" value="1"/>
</dbReference>
<evidence type="ECO:0000256" key="5">
    <source>
        <dbReference type="ARBA" id="ARBA00023284"/>
    </source>
</evidence>
<dbReference type="AlphaFoldDB" id="A0AAE3L166"/>
<dbReference type="InterPro" id="IPR013766">
    <property type="entry name" value="Thioredoxin_domain"/>
</dbReference>
<dbReference type="InterPro" id="IPR036249">
    <property type="entry name" value="Thioredoxin-like_sf"/>
</dbReference>
<dbReference type="InterPro" id="IPR050924">
    <property type="entry name" value="Peroxiredoxin_BCP/PrxQ"/>
</dbReference>
<dbReference type="GO" id="GO:0045454">
    <property type="term" value="P:cell redox homeostasis"/>
    <property type="evidence" value="ECO:0007669"/>
    <property type="project" value="TreeGrafter"/>
</dbReference>
<dbReference type="PANTHER" id="PTHR42801:SF21">
    <property type="entry name" value="BCPB PROTEIN"/>
    <property type="match status" value="1"/>
</dbReference>
<dbReference type="GO" id="GO:0008379">
    <property type="term" value="F:thioredoxin peroxidase activity"/>
    <property type="evidence" value="ECO:0007669"/>
    <property type="project" value="TreeGrafter"/>
</dbReference>
<name>A0AAE3L166_9GAMM</name>
<keyword evidence="8" id="KW-1185">Reference proteome</keyword>
<evidence type="ECO:0000256" key="4">
    <source>
        <dbReference type="ARBA" id="ARBA00023157"/>
    </source>
</evidence>
<keyword evidence="1" id="KW-0575">Peroxidase</keyword>
<feature type="domain" description="Thioredoxin" evidence="6">
    <location>
        <begin position="21"/>
        <end position="185"/>
    </location>
</feature>
<dbReference type="Gene3D" id="3.40.30.10">
    <property type="entry name" value="Glutaredoxin"/>
    <property type="match status" value="1"/>
</dbReference>
<dbReference type="CDD" id="cd03017">
    <property type="entry name" value="PRX_BCP"/>
    <property type="match status" value="1"/>
</dbReference>